<dbReference type="SUPFAM" id="SSF103473">
    <property type="entry name" value="MFS general substrate transporter"/>
    <property type="match status" value="1"/>
</dbReference>
<comment type="function">
    <text evidence="7">May be involved in iron transport and iron homeostasis.</text>
</comment>
<keyword evidence="6 7" id="KW-0472">Membrane</keyword>
<accession>A0ABN9R9B7</accession>
<feature type="transmembrane region" description="Helical" evidence="7">
    <location>
        <begin position="197"/>
        <end position="218"/>
    </location>
</feature>
<proteinExistence type="inferred from homology"/>
<comment type="caution">
    <text evidence="7">Lacks conserved residue(s) required for the propagation of feature annotation.</text>
</comment>
<evidence type="ECO:0000256" key="2">
    <source>
        <dbReference type="ARBA" id="ARBA00006279"/>
    </source>
</evidence>
<gene>
    <name evidence="8" type="ORF">PCOR1329_LOCUS18769</name>
</gene>
<keyword evidence="9" id="KW-1185">Reference proteome</keyword>
<sequence>MFWCESTYRCCQPASGSSSRRMEAQVVFLLAIHATQTATSRLFGFAVPIIFVTLEGGATSAFPLASFNAALQGVKFVASPFLGGVADSAPLGTLGAVAALGQAAGAASCLLLLAQLPQASREGIPGHHQAAIVLLASAAELSKELTSICLEMRVAPALAAGGGLARLNSRVKRVELSAKLVVPIVFGWFASRVAGSAALVISVSVALLMGAAVVGWLWRQLPLGDLSRHERIVREKEGRSAGSAELGVGRLAATALPVLGMSLAFSMLFCSVLSDHDPVATAYLASQGVSTARLGVVRSVGALAGILGTWLWPRLQARLGTLPGASVALWLFVLCLAPVPATLAWSPSPMLLLVSLSRPFLWAFDLAMVSVLQELVPARWRGKAAGLQAVACQLFELAISALAVALSGSERFPALAGASVGALMLSACTFSASATLQKLRSPPSDAIPVAEYGRA</sequence>
<feature type="transmembrane region" description="Helical" evidence="7">
    <location>
        <begin position="42"/>
        <end position="71"/>
    </location>
</feature>
<organism evidence="8 9">
    <name type="scientific">Prorocentrum cordatum</name>
    <dbReference type="NCBI Taxonomy" id="2364126"/>
    <lineage>
        <taxon>Eukaryota</taxon>
        <taxon>Sar</taxon>
        <taxon>Alveolata</taxon>
        <taxon>Dinophyceae</taxon>
        <taxon>Prorocentrales</taxon>
        <taxon>Prorocentraceae</taxon>
        <taxon>Prorocentrum</taxon>
    </lineage>
</organism>
<dbReference type="InterPro" id="IPR036259">
    <property type="entry name" value="MFS_trans_sf"/>
</dbReference>
<dbReference type="InterPro" id="IPR009716">
    <property type="entry name" value="Ferroportin-1"/>
</dbReference>
<evidence type="ECO:0000256" key="1">
    <source>
        <dbReference type="ARBA" id="ARBA00004141"/>
    </source>
</evidence>
<dbReference type="PANTHER" id="PTHR11660:SF57">
    <property type="entry name" value="SOLUTE CARRIER FAMILY 40 MEMBER"/>
    <property type="match status" value="1"/>
</dbReference>
<evidence type="ECO:0000313" key="8">
    <source>
        <dbReference type="EMBL" id="CAK0815494.1"/>
    </source>
</evidence>
<feature type="transmembrane region" description="Helical" evidence="7">
    <location>
        <begin position="251"/>
        <end position="274"/>
    </location>
</feature>
<comment type="subcellular location">
    <subcellularLocation>
        <location evidence="1 7">Membrane</location>
        <topology evidence="1 7">Multi-pass membrane protein</topology>
    </subcellularLocation>
</comment>
<dbReference type="PANTHER" id="PTHR11660">
    <property type="entry name" value="SOLUTE CARRIER FAMILY 40 MEMBER"/>
    <property type="match status" value="1"/>
</dbReference>
<dbReference type="Pfam" id="PF06963">
    <property type="entry name" value="FPN1"/>
    <property type="match status" value="1"/>
</dbReference>
<feature type="transmembrane region" description="Helical" evidence="7">
    <location>
        <begin position="324"/>
        <end position="345"/>
    </location>
</feature>
<protein>
    <recommendedName>
        <fullName evidence="7">Solute carrier family 40 member</fullName>
    </recommendedName>
</protein>
<dbReference type="EMBL" id="CAUYUJ010005925">
    <property type="protein sequence ID" value="CAK0815494.1"/>
    <property type="molecule type" value="Genomic_DNA"/>
</dbReference>
<name>A0ABN9R9B7_9DINO</name>
<dbReference type="Proteomes" id="UP001189429">
    <property type="component" value="Unassembled WGS sequence"/>
</dbReference>
<evidence type="ECO:0000256" key="5">
    <source>
        <dbReference type="ARBA" id="ARBA00022989"/>
    </source>
</evidence>
<keyword evidence="5 7" id="KW-1133">Transmembrane helix</keyword>
<dbReference type="Gene3D" id="1.20.1250.20">
    <property type="entry name" value="MFS general substrate transporter like domains"/>
    <property type="match status" value="1"/>
</dbReference>
<evidence type="ECO:0000313" key="9">
    <source>
        <dbReference type="Proteomes" id="UP001189429"/>
    </source>
</evidence>
<evidence type="ECO:0000256" key="6">
    <source>
        <dbReference type="ARBA" id="ARBA00023136"/>
    </source>
</evidence>
<reference evidence="8" key="1">
    <citation type="submission" date="2023-10" db="EMBL/GenBank/DDBJ databases">
        <authorList>
            <person name="Chen Y."/>
            <person name="Shah S."/>
            <person name="Dougan E. K."/>
            <person name="Thang M."/>
            <person name="Chan C."/>
        </authorList>
    </citation>
    <scope>NUCLEOTIDE SEQUENCE [LARGE SCALE GENOMIC DNA]</scope>
</reference>
<evidence type="ECO:0000256" key="3">
    <source>
        <dbReference type="ARBA" id="ARBA00022448"/>
    </source>
</evidence>
<feature type="transmembrane region" description="Helical" evidence="7">
    <location>
        <begin position="91"/>
        <end position="114"/>
    </location>
</feature>
<keyword evidence="7" id="KW-0406">Ion transport</keyword>
<evidence type="ECO:0000256" key="7">
    <source>
        <dbReference type="RuleBase" id="RU365065"/>
    </source>
</evidence>
<comment type="similarity">
    <text evidence="2 7">Belongs to the ferroportin (FP) (TC 2.A.100) family. SLC40A subfamily.</text>
</comment>
<keyword evidence="3 7" id="KW-0813">Transport</keyword>
<feature type="transmembrane region" description="Helical" evidence="7">
    <location>
        <begin position="294"/>
        <end position="312"/>
    </location>
</feature>
<evidence type="ECO:0000256" key="4">
    <source>
        <dbReference type="ARBA" id="ARBA00022692"/>
    </source>
</evidence>
<comment type="caution">
    <text evidence="8">The sequence shown here is derived from an EMBL/GenBank/DDBJ whole genome shotgun (WGS) entry which is preliminary data.</text>
</comment>
<keyword evidence="4 7" id="KW-0812">Transmembrane</keyword>